<keyword evidence="15" id="KW-1185">Reference proteome</keyword>
<evidence type="ECO:0000256" key="9">
    <source>
        <dbReference type="ARBA" id="ARBA00023004"/>
    </source>
</evidence>
<dbReference type="Gene3D" id="1.20.120.1770">
    <property type="match status" value="1"/>
</dbReference>
<dbReference type="GO" id="GO:0140571">
    <property type="term" value="F:transmembrane ascorbate ferrireductase activity"/>
    <property type="evidence" value="ECO:0007669"/>
    <property type="project" value="UniProtKB-EC"/>
</dbReference>
<dbReference type="EC" id="7.2.1.3" evidence="11"/>
<dbReference type="PANTHER" id="PTHR15422">
    <property type="entry name" value="OS05G0565100 PROTEIN"/>
    <property type="match status" value="1"/>
</dbReference>
<evidence type="ECO:0000313" key="14">
    <source>
        <dbReference type="EMBL" id="KAK2580162.1"/>
    </source>
</evidence>
<reference evidence="14" key="2">
    <citation type="journal article" date="2023" name="Commun. Biol.">
        <title>Intrasexual cuticular hydrocarbon dimorphism in a wasp sheds light on hydrocarbon biosynthesis genes in Hymenoptera.</title>
        <authorList>
            <person name="Moris V.C."/>
            <person name="Podsiadlowski L."/>
            <person name="Martin S."/>
            <person name="Oeyen J.P."/>
            <person name="Donath A."/>
            <person name="Petersen M."/>
            <person name="Wilbrandt J."/>
            <person name="Misof B."/>
            <person name="Liedtke D."/>
            <person name="Thamm M."/>
            <person name="Scheiner R."/>
            <person name="Schmitt T."/>
            <person name="Niehuis O."/>
        </authorList>
    </citation>
    <scope>NUCLEOTIDE SEQUENCE</scope>
    <source>
        <strain evidence="14">GBR_01_08_01A</strain>
    </source>
</reference>
<dbReference type="GO" id="GO:0140575">
    <property type="term" value="F:transmembrane monodehydroascorbate reductase activity"/>
    <property type="evidence" value="ECO:0007669"/>
    <property type="project" value="InterPro"/>
</dbReference>
<keyword evidence="8 12" id="KW-1133">Transmembrane helix</keyword>
<dbReference type="SMART" id="SM00665">
    <property type="entry name" value="B561"/>
    <property type="match status" value="1"/>
</dbReference>
<feature type="transmembrane region" description="Helical" evidence="12">
    <location>
        <begin position="88"/>
        <end position="111"/>
    </location>
</feature>
<dbReference type="CDD" id="cd08761">
    <property type="entry name" value="Cyt_b561_CYB561D2_like"/>
    <property type="match status" value="1"/>
</dbReference>
<feature type="transmembrane region" description="Helical" evidence="12">
    <location>
        <begin position="21"/>
        <end position="43"/>
    </location>
</feature>
<evidence type="ECO:0000256" key="10">
    <source>
        <dbReference type="ARBA" id="ARBA00023136"/>
    </source>
</evidence>
<evidence type="ECO:0000259" key="13">
    <source>
        <dbReference type="PROSITE" id="PS50939"/>
    </source>
</evidence>
<feature type="transmembrane region" description="Helical" evidence="12">
    <location>
        <begin position="163"/>
        <end position="183"/>
    </location>
</feature>
<evidence type="ECO:0000256" key="4">
    <source>
        <dbReference type="ARBA" id="ARBA00022617"/>
    </source>
</evidence>
<feature type="transmembrane region" description="Helical" evidence="12">
    <location>
        <begin position="123"/>
        <end position="142"/>
    </location>
</feature>
<keyword evidence="10 12" id="KW-0472">Membrane</keyword>
<evidence type="ECO:0000313" key="15">
    <source>
        <dbReference type="Proteomes" id="UP001258017"/>
    </source>
</evidence>
<evidence type="ECO:0000256" key="3">
    <source>
        <dbReference type="ARBA" id="ARBA00022448"/>
    </source>
</evidence>
<evidence type="ECO:0000256" key="1">
    <source>
        <dbReference type="ARBA" id="ARBA00001970"/>
    </source>
</evidence>
<organism evidence="14 15">
    <name type="scientific">Odynerus spinipes</name>
    <dbReference type="NCBI Taxonomy" id="1348599"/>
    <lineage>
        <taxon>Eukaryota</taxon>
        <taxon>Metazoa</taxon>
        <taxon>Ecdysozoa</taxon>
        <taxon>Arthropoda</taxon>
        <taxon>Hexapoda</taxon>
        <taxon>Insecta</taxon>
        <taxon>Pterygota</taxon>
        <taxon>Neoptera</taxon>
        <taxon>Endopterygota</taxon>
        <taxon>Hymenoptera</taxon>
        <taxon>Apocrita</taxon>
        <taxon>Aculeata</taxon>
        <taxon>Vespoidea</taxon>
        <taxon>Vespidae</taxon>
        <taxon>Eumeninae</taxon>
        <taxon>Odynerus</taxon>
    </lineage>
</organism>
<keyword evidence="6" id="KW-0479">Metal-binding</keyword>
<evidence type="ECO:0000256" key="6">
    <source>
        <dbReference type="ARBA" id="ARBA00022723"/>
    </source>
</evidence>
<evidence type="ECO:0000256" key="8">
    <source>
        <dbReference type="ARBA" id="ARBA00022989"/>
    </source>
</evidence>
<keyword evidence="9" id="KW-0408">Iron</keyword>
<evidence type="ECO:0000256" key="12">
    <source>
        <dbReference type="SAM" id="Phobius"/>
    </source>
</evidence>
<accession>A0AAD9RI47</accession>
<dbReference type="PROSITE" id="PS50939">
    <property type="entry name" value="CYTOCHROME_B561"/>
    <property type="match status" value="1"/>
</dbReference>
<dbReference type="GO" id="GO:0016020">
    <property type="term" value="C:membrane"/>
    <property type="evidence" value="ECO:0007669"/>
    <property type="project" value="UniProtKB-SubCell"/>
</dbReference>
<comment type="caution">
    <text evidence="14">The sequence shown here is derived from an EMBL/GenBank/DDBJ whole genome shotgun (WGS) entry which is preliminary data.</text>
</comment>
<dbReference type="InterPro" id="IPR006593">
    <property type="entry name" value="Cyt_b561/ferric_Rdtase_TM"/>
</dbReference>
<reference evidence="14" key="1">
    <citation type="submission" date="2021-08" db="EMBL/GenBank/DDBJ databases">
        <authorList>
            <person name="Misof B."/>
            <person name="Oliver O."/>
            <person name="Podsiadlowski L."/>
            <person name="Donath A."/>
            <person name="Peters R."/>
            <person name="Mayer C."/>
            <person name="Rust J."/>
            <person name="Gunkel S."/>
            <person name="Lesny P."/>
            <person name="Martin S."/>
            <person name="Oeyen J.P."/>
            <person name="Petersen M."/>
            <person name="Panagiotis P."/>
            <person name="Wilbrandt J."/>
            <person name="Tanja T."/>
        </authorList>
    </citation>
    <scope>NUCLEOTIDE SEQUENCE</scope>
    <source>
        <strain evidence="14">GBR_01_08_01A</strain>
        <tissue evidence="14">Thorax + abdomen</tissue>
    </source>
</reference>
<comment type="subcellular location">
    <subcellularLocation>
        <location evidence="2">Membrane</location>
        <topology evidence="2">Multi-pass membrane protein</topology>
    </subcellularLocation>
</comment>
<keyword evidence="5 12" id="KW-0812">Transmembrane</keyword>
<proteinExistence type="predicted"/>
<feature type="transmembrane region" description="Helical" evidence="12">
    <location>
        <begin position="49"/>
        <end position="76"/>
    </location>
</feature>
<keyword evidence="3" id="KW-0813">Transport</keyword>
<dbReference type="GO" id="GO:0046872">
    <property type="term" value="F:metal ion binding"/>
    <property type="evidence" value="ECO:0007669"/>
    <property type="project" value="UniProtKB-KW"/>
</dbReference>
<name>A0AAD9RI47_9HYME</name>
<evidence type="ECO:0000256" key="11">
    <source>
        <dbReference type="ARBA" id="ARBA00024225"/>
    </source>
</evidence>
<dbReference type="EMBL" id="JAIFRP010000062">
    <property type="protein sequence ID" value="KAK2580162.1"/>
    <property type="molecule type" value="Genomic_DNA"/>
</dbReference>
<keyword evidence="4" id="KW-0349">Heme</keyword>
<comment type="cofactor">
    <cofactor evidence="1">
        <name>heme b</name>
        <dbReference type="ChEBI" id="CHEBI:60344"/>
    </cofactor>
</comment>
<dbReference type="Proteomes" id="UP001258017">
    <property type="component" value="Unassembled WGS sequence"/>
</dbReference>
<protein>
    <recommendedName>
        <fullName evidence="11">ascorbate ferrireductase (transmembrane)</fullName>
        <ecNumber evidence="11">7.2.1.3</ecNumber>
    </recommendedName>
</protein>
<dbReference type="Pfam" id="PF03188">
    <property type="entry name" value="Cytochrom_B561"/>
    <property type="match status" value="1"/>
</dbReference>
<keyword evidence="7" id="KW-0249">Electron transport</keyword>
<feature type="transmembrane region" description="Helical" evidence="12">
    <location>
        <begin position="195"/>
        <end position="216"/>
    </location>
</feature>
<dbReference type="PANTHER" id="PTHR15422:SF45">
    <property type="entry name" value="CYTOCHROME B561 DOMAIN-CONTAINING PROTEIN"/>
    <property type="match status" value="1"/>
</dbReference>
<feature type="domain" description="Cytochrome b561" evidence="13">
    <location>
        <begin position="19"/>
        <end position="218"/>
    </location>
</feature>
<sequence length="230" mass="24885">MTTEREGVGKAGKGSPSTITTAISFLAHFLLLAPVIYILVLAAGKYSAFAWHPICATIGIGLIMLEAVFCISGEAYVSSKLSRKNRVILHWVLQTLGFGFLLASVIVIIILKGSKPHFHSNHGKLGLAATILCALMLLNGICTDNNKWFYPRIKPVTLKIIHAIGGIIVTIILLASVINGTYTRWWPGTEVGRDLMFASFVIGTTLIMIKPVLGAVSRSRVVCCKPPSNR</sequence>
<gene>
    <name evidence="14" type="ORF">KPH14_012433</name>
</gene>
<evidence type="ECO:0000256" key="2">
    <source>
        <dbReference type="ARBA" id="ARBA00004141"/>
    </source>
</evidence>
<evidence type="ECO:0000256" key="5">
    <source>
        <dbReference type="ARBA" id="ARBA00022692"/>
    </source>
</evidence>
<dbReference type="InterPro" id="IPR045150">
    <property type="entry name" value="CYB561D1/2"/>
</dbReference>
<dbReference type="AlphaFoldDB" id="A0AAD9RI47"/>
<evidence type="ECO:0000256" key="7">
    <source>
        <dbReference type="ARBA" id="ARBA00022982"/>
    </source>
</evidence>